<dbReference type="EMBL" id="JBHSJB010000007">
    <property type="protein sequence ID" value="MFC5054064.1"/>
    <property type="molecule type" value="Genomic_DNA"/>
</dbReference>
<dbReference type="InterPro" id="IPR015315">
    <property type="entry name" value="DUF1963"/>
</dbReference>
<dbReference type="Gene3D" id="2.30.320.10">
    <property type="entry name" value="YwqG-like"/>
    <property type="match status" value="1"/>
</dbReference>
<reference evidence="2" key="1">
    <citation type="journal article" date="2019" name="Int. J. Syst. Evol. Microbiol.">
        <title>The Global Catalogue of Microorganisms (GCM) 10K type strain sequencing project: providing services to taxonomists for standard genome sequencing and annotation.</title>
        <authorList>
            <consortium name="The Broad Institute Genomics Platform"/>
            <consortium name="The Broad Institute Genome Sequencing Center for Infectious Disease"/>
            <person name="Wu L."/>
            <person name="Ma J."/>
        </authorList>
    </citation>
    <scope>NUCLEOTIDE SEQUENCE [LARGE SCALE GENOMIC DNA]</scope>
    <source>
        <strain evidence="2">KCTC 12848</strain>
    </source>
</reference>
<organism evidence="1 2">
    <name type="scientific">Saccharothrix xinjiangensis</name>
    <dbReference type="NCBI Taxonomy" id="204798"/>
    <lineage>
        <taxon>Bacteria</taxon>
        <taxon>Bacillati</taxon>
        <taxon>Actinomycetota</taxon>
        <taxon>Actinomycetes</taxon>
        <taxon>Pseudonocardiales</taxon>
        <taxon>Pseudonocardiaceae</taxon>
        <taxon>Saccharothrix</taxon>
    </lineage>
</organism>
<accession>A0ABV9XUN4</accession>
<dbReference type="Proteomes" id="UP001595833">
    <property type="component" value="Unassembled WGS sequence"/>
</dbReference>
<evidence type="ECO:0000313" key="2">
    <source>
        <dbReference type="Proteomes" id="UP001595833"/>
    </source>
</evidence>
<gene>
    <name evidence="1" type="ORF">ACFPFM_09875</name>
</gene>
<keyword evidence="2" id="KW-1185">Reference proteome</keyword>
<dbReference type="RefSeq" id="WP_380646072.1">
    <property type="nucleotide sequence ID" value="NZ_JBHSJB010000007.1"/>
</dbReference>
<protein>
    <submittedName>
        <fullName evidence="1">DUF1963 domain-containing protein</fullName>
    </submittedName>
</protein>
<proteinExistence type="predicted"/>
<dbReference type="SUPFAM" id="SSF103032">
    <property type="entry name" value="Hypothetical protein YwqG"/>
    <property type="match status" value="1"/>
</dbReference>
<sequence length="319" mass="35469">MTSVREDARTVLRSCRTMDRYERFRRAAVDRGLPGDEVDAFADQLRFAVWAGAGGPEGEGVGQEGGLPRLPVGVGWPSGGSGSPLPFIASVDCAALPRAEGLPLPVDGSLLFFLHHEDDLEADPGTDGSGFARVLYVPVGTEAVVASPPPDHDRRTFFHEEIPFLVPERRLSAWVEPVLPEWVEERDVEFESEVVKQVFDGLEHLDELCELVDELWPEPDRSSSFRIGGYCAAIGGQDPPWTRMAAANLAERLAGEPDLPRSERTRLRRAEEYRLIREWVPLAQFHTGSDFYYGCFLIGSDDLAAQRFDGMRSFTMFTE</sequence>
<comment type="caution">
    <text evidence="1">The sequence shown here is derived from an EMBL/GenBank/DDBJ whole genome shotgun (WGS) entry which is preliminary data.</text>
</comment>
<dbReference type="InterPro" id="IPR035948">
    <property type="entry name" value="YwqG-like_sf"/>
</dbReference>
<name>A0ABV9XUN4_9PSEU</name>
<dbReference type="Pfam" id="PF09234">
    <property type="entry name" value="DUF1963"/>
    <property type="match status" value="1"/>
</dbReference>
<evidence type="ECO:0000313" key="1">
    <source>
        <dbReference type="EMBL" id="MFC5054064.1"/>
    </source>
</evidence>